<dbReference type="InterPro" id="IPR015683">
    <property type="entry name" value="Ionotropic_Glu_rcpt"/>
</dbReference>
<accession>A0A6J5WMY0</accession>
<evidence type="ECO:0000313" key="6">
    <source>
        <dbReference type="EMBL" id="CAB4299628.1"/>
    </source>
</evidence>
<evidence type="ECO:0000256" key="3">
    <source>
        <dbReference type="ARBA" id="ARBA00022989"/>
    </source>
</evidence>
<sequence>MSLSEPSPPLPLGKYPFFMEITQEETFHQVKAISALIETFKWRDVILLYENYIDYGRDIFPSLINSFQEANVNIAYKSCITSSSTNEQIIEELLKLKTLKTTVLLVHTSHYLMPRLFLNAKKLGMMSEGYAWILTSSNMNFLHSKDLSVIESSRQGVLGLKSHIPASASLQNLTTRLRRKFYMEDPNIEIRELTAEEIWAYDATWVLAEAVERARIAQTRQENIELDLLDDLNDIRSSKHGVMLLRQILESRFKGLSGETQYINGKLNSCAFEMVNVIGKGQRGVGFWTSAEKYSPDNGRNLLSTKDLKTIIWPGESTTIVRGSKIQSDGIKALRVGVPAT</sequence>
<evidence type="ECO:0000259" key="5">
    <source>
        <dbReference type="Pfam" id="PF01094"/>
    </source>
</evidence>
<name>A0A6J5WMY0_PRUAR</name>
<evidence type="ECO:0000313" key="7">
    <source>
        <dbReference type="Proteomes" id="UP000507245"/>
    </source>
</evidence>
<keyword evidence="4" id="KW-0472">Membrane</keyword>
<proteinExistence type="predicted"/>
<reference evidence="7" key="1">
    <citation type="journal article" date="2020" name="Genome Biol.">
        <title>Gamete binning: chromosome-level and haplotype-resolved genome assembly enabled by high-throughput single-cell sequencing of gamete genomes.</title>
        <authorList>
            <person name="Campoy J.A."/>
            <person name="Sun H."/>
            <person name="Goel M."/>
            <person name="Jiao W.-B."/>
            <person name="Folz-Donahue K."/>
            <person name="Wang N."/>
            <person name="Rubio M."/>
            <person name="Liu C."/>
            <person name="Kukat C."/>
            <person name="Ruiz D."/>
            <person name="Huettel B."/>
            <person name="Schneeberger K."/>
        </authorList>
    </citation>
    <scope>NUCLEOTIDE SEQUENCE [LARGE SCALE GENOMIC DNA]</scope>
    <source>
        <strain evidence="7">cv. Rojo Pasion</strain>
    </source>
</reference>
<organism evidence="6 7">
    <name type="scientific">Prunus armeniaca</name>
    <name type="common">Apricot</name>
    <name type="synonym">Armeniaca vulgaris</name>
    <dbReference type="NCBI Taxonomy" id="36596"/>
    <lineage>
        <taxon>Eukaryota</taxon>
        <taxon>Viridiplantae</taxon>
        <taxon>Streptophyta</taxon>
        <taxon>Embryophyta</taxon>
        <taxon>Tracheophyta</taxon>
        <taxon>Spermatophyta</taxon>
        <taxon>Magnoliopsida</taxon>
        <taxon>eudicotyledons</taxon>
        <taxon>Gunneridae</taxon>
        <taxon>Pentapetalae</taxon>
        <taxon>rosids</taxon>
        <taxon>fabids</taxon>
        <taxon>Rosales</taxon>
        <taxon>Rosaceae</taxon>
        <taxon>Amygdaloideae</taxon>
        <taxon>Amygdaleae</taxon>
        <taxon>Prunus</taxon>
    </lineage>
</organism>
<dbReference type="Gene3D" id="3.40.50.2300">
    <property type="match status" value="2"/>
</dbReference>
<dbReference type="InterPro" id="IPR028082">
    <property type="entry name" value="Peripla_BP_I"/>
</dbReference>
<dbReference type="GO" id="GO:0016020">
    <property type="term" value="C:membrane"/>
    <property type="evidence" value="ECO:0007669"/>
    <property type="project" value="UniProtKB-SubCell"/>
</dbReference>
<gene>
    <name evidence="6" type="ORF">ORAREDHAP_LOCUS14206</name>
</gene>
<dbReference type="AlphaFoldDB" id="A0A6J5WMY0"/>
<keyword evidence="7" id="KW-1185">Reference proteome</keyword>
<dbReference type="EMBL" id="CAEKKB010000002">
    <property type="protein sequence ID" value="CAB4299628.1"/>
    <property type="molecule type" value="Genomic_DNA"/>
</dbReference>
<evidence type="ECO:0000256" key="4">
    <source>
        <dbReference type="ARBA" id="ARBA00023136"/>
    </source>
</evidence>
<dbReference type="Pfam" id="PF01094">
    <property type="entry name" value="ANF_receptor"/>
    <property type="match status" value="1"/>
</dbReference>
<keyword evidence="3" id="KW-1133">Transmembrane helix</keyword>
<comment type="subcellular location">
    <subcellularLocation>
        <location evidence="1">Membrane</location>
    </subcellularLocation>
</comment>
<keyword evidence="2" id="KW-0812">Transmembrane</keyword>
<protein>
    <recommendedName>
        <fullName evidence="5">Receptor ligand binding region domain-containing protein</fullName>
    </recommendedName>
</protein>
<dbReference type="OrthoDB" id="5984008at2759"/>
<feature type="domain" description="Receptor ligand binding region" evidence="5">
    <location>
        <begin position="12"/>
        <end position="279"/>
    </location>
</feature>
<evidence type="ECO:0000256" key="2">
    <source>
        <dbReference type="ARBA" id="ARBA00022692"/>
    </source>
</evidence>
<dbReference type="SUPFAM" id="SSF53822">
    <property type="entry name" value="Periplasmic binding protein-like I"/>
    <property type="match status" value="1"/>
</dbReference>
<dbReference type="Proteomes" id="UP000507245">
    <property type="component" value="Unassembled WGS sequence"/>
</dbReference>
<dbReference type="PANTHER" id="PTHR34836:SF6">
    <property type="entry name" value="PERIPLASMIC BINDING PROTEIN-LIKE I"/>
    <property type="match status" value="1"/>
</dbReference>
<dbReference type="InterPro" id="IPR001828">
    <property type="entry name" value="ANF_lig-bd_rcpt"/>
</dbReference>
<dbReference type="PANTHER" id="PTHR34836">
    <property type="entry name" value="OS06G0188250 PROTEIN"/>
    <property type="match status" value="1"/>
</dbReference>
<evidence type="ECO:0000256" key="1">
    <source>
        <dbReference type="ARBA" id="ARBA00004370"/>
    </source>
</evidence>